<sequence length="608" mass="68502">MPSIITVGIDFGTTFSGAAWAISKRSADIHVITNWESEYNGCSDRGKCPTLLQYGTIDHETPWGYNVPADKDVVRWFKLLLLEEVDLPSAVVEDPQYREVRKQQERLKVCPIELVGCFLRSLWNHCMKNITRALGSDEVASCKIHIVMTVPAIWPHYVQARMKSAAGLAGMLQERSTSSALETTLEFLSEPEAAALAALAEMHPRPDIEKGDTIIVCDAGGGTALTERAPSDFENASLVKVGWSIIDRIMANADMFRLGGLCGGIFVDQNFDDLITRKMGGSPWKGIDSADKRKFMKDSWENGIKSQFSGNDRSFFAEVPEGYLPDGAMGKRKRLQSICLDRNDLISVFSPVIRKICDLVKNQKDAIRKKQSSAPKFIILVGGFGCCRYLFDQLVEAYPDSTILNPPSEQSWTAVCRGAVRHALIHKTVGKNGMRAPGFKAIKPGNYIVQSRICRMGYGFRQNEHWDPRKHRPEDKFWDSVEEVYEASNQMNWFLKKGDTLDGASHSTHEFYRLLTPGDELDIEEELYFCTSDVLPLWKTDSVKDLCSIKWNKRVNLDKLEMSYTLAGGIYWKLSYKIQVIVNGPELRIEVYHNKRKVAAGQVTVEWT</sequence>
<proteinExistence type="predicted"/>
<dbReference type="CDD" id="cd10170">
    <property type="entry name" value="ASKHA_NBD_HSP70"/>
    <property type="match status" value="1"/>
</dbReference>
<gene>
    <name evidence="1" type="ORF">BBA_00941</name>
</gene>
<reference evidence="1 2" key="1">
    <citation type="journal article" date="2012" name="Sci. Rep.">
        <title>Genomic perspectives on the evolution of fungal entomopathogenicity in Beauveria bassiana.</title>
        <authorList>
            <person name="Xiao G."/>
            <person name="Ying S.H."/>
            <person name="Zheng P."/>
            <person name="Wang Z.L."/>
            <person name="Zhang S."/>
            <person name="Xie X.Q."/>
            <person name="Shang Y."/>
            <person name="St Leger R.J."/>
            <person name="Zhao G.P."/>
            <person name="Wang C."/>
            <person name="Feng M.G."/>
        </authorList>
    </citation>
    <scope>NUCLEOTIDE SEQUENCE [LARGE SCALE GENOMIC DNA]</scope>
    <source>
        <strain evidence="1 2">ARSEF 2860</strain>
    </source>
</reference>
<dbReference type="InterPro" id="IPR043129">
    <property type="entry name" value="ATPase_NBD"/>
</dbReference>
<dbReference type="SUPFAM" id="SSF53067">
    <property type="entry name" value="Actin-like ATPase domain"/>
    <property type="match status" value="2"/>
</dbReference>
<keyword evidence="2" id="KW-1185">Reference proteome</keyword>
<dbReference type="AlphaFoldDB" id="J4UVB6"/>
<dbReference type="GeneID" id="19883953"/>
<dbReference type="InParanoid" id="J4UVB6"/>
<dbReference type="Proteomes" id="UP000002762">
    <property type="component" value="Unassembled WGS sequence"/>
</dbReference>
<organism evidence="1 2">
    <name type="scientific">Beauveria bassiana (strain ARSEF 2860)</name>
    <name type="common">White muscardine disease fungus</name>
    <name type="synonym">Tritirachium shiotae</name>
    <dbReference type="NCBI Taxonomy" id="655819"/>
    <lineage>
        <taxon>Eukaryota</taxon>
        <taxon>Fungi</taxon>
        <taxon>Dikarya</taxon>
        <taxon>Ascomycota</taxon>
        <taxon>Pezizomycotina</taxon>
        <taxon>Sordariomycetes</taxon>
        <taxon>Hypocreomycetidae</taxon>
        <taxon>Hypocreales</taxon>
        <taxon>Cordycipitaceae</taxon>
        <taxon>Beauveria</taxon>
    </lineage>
</organism>
<evidence type="ECO:0000313" key="2">
    <source>
        <dbReference type="Proteomes" id="UP000002762"/>
    </source>
</evidence>
<accession>J4UVB6</accession>
<dbReference type="PANTHER" id="PTHR14187:SF5">
    <property type="entry name" value="HEAT SHOCK 70 KDA PROTEIN 12A"/>
    <property type="match status" value="1"/>
</dbReference>
<name>J4UVB6_BEAB2</name>
<dbReference type="RefSeq" id="XP_008594260.1">
    <property type="nucleotide sequence ID" value="XM_008596038.1"/>
</dbReference>
<evidence type="ECO:0000313" key="1">
    <source>
        <dbReference type="EMBL" id="EJP70072.1"/>
    </source>
</evidence>
<dbReference type="STRING" id="655819.J4UVB6"/>
<protein>
    <submittedName>
        <fullName evidence="1">Hsp70 protein</fullName>
    </submittedName>
</protein>
<dbReference type="PANTHER" id="PTHR14187">
    <property type="entry name" value="ALPHA KINASE/ELONGATION FACTOR 2 KINASE"/>
    <property type="match status" value="1"/>
</dbReference>
<dbReference type="EMBL" id="JH725151">
    <property type="protein sequence ID" value="EJP70072.1"/>
    <property type="molecule type" value="Genomic_DNA"/>
</dbReference>
<dbReference type="OrthoDB" id="2963168at2759"/>
<dbReference type="HOGENOM" id="CLU_009958_6_1_1"/>
<dbReference type="Gene3D" id="3.30.420.40">
    <property type="match status" value="1"/>
</dbReference>